<dbReference type="Pfam" id="PF12680">
    <property type="entry name" value="SnoaL_2"/>
    <property type="match status" value="1"/>
</dbReference>
<reference evidence="3" key="1">
    <citation type="journal article" date="2013" name="Adv Infect Dis">
        <title>Bordetella holmesii: Comparison of Two Isolates from Blood and a Respiratory Sample.</title>
        <authorList>
            <person name="Bouchez V."/>
            <person name="Guiso N."/>
        </authorList>
    </citation>
    <scope>NUCLEOTIDE SEQUENCE</scope>
    <source>
        <strain evidence="3">FR4020</strain>
    </source>
</reference>
<accession>T2B2R0</accession>
<evidence type="ECO:0000313" key="3">
    <source>
        <dbReference type="EMBL" id="AGV05233.1"/>
    </source>
</evidence>
<organism evidence="3">
    <name type="scientific">Bordetella holmesii</name>
    <dbReference type="NCBI Taxonomy" id="35814"/>
    <lineage>
        <taxon>Bacteria</taxon>
        <taxon>Pseudomonadati</taxon>
        <taxon>Pseudomonadota</taxon>
        <taxon>Betaproteobacteria</taxon>
        <taxon>Burkholderiales</taxon>
        <taxon>Alcaligenaceae</taxon>
        <taxon>Bordetella</taxon>
    </lineage>
</organism>
<dbReference type="SUPFAM" id="SSF54427">
    <property type="entry name" value="NTF2-like"/>
    <property type="match status" value="1"/>
</dbReference>
<feature type="domain" description="SnoaL-like" evidence="2">
    <location>
        <begin position="24"/>
        <end position="132"/>
    </location>
</feature>
<dbReference type="InterPro" id="IPR032710">
    <property type="entry name" value="NTF2-like_dom_sf"/>
</dbReference>
<feature type="region of interest" description="Disordered" evidence="1">
    <location>
        <begin position="1"/>
        <end position="21"/>
    </location>
</feature>
<name>T2B2R0_9BORD</name>
<dbReference type="InterPro" id="IPR037401">
    <property type="entry name" value="SnoaL-like"/>
</dbReference>
<evidence type="ECO:0000256" key="1">
    <source>
        <dbReference type="SAM" id="MobiDB-lite"/>
    </source>
</evidence>
<proteinExistence type="predicted"/>
<dbReference type="AlphaFoldDB" id="T2B2R0"/>
<protein>
    <recommendedName>
        <fullName evidence="2">SnoaL-like domain-containing protein</fullName>
    </recommendedName>
</protein>
<sequence length="158" mass="17516">MPLPEDSSQAHKETSMSDTSGQTVNRFLNALHAKDVPAALEQVSENAQITVFPMQIRKGPKLVIDTLLTDIVRAFPDVLITVRNVISVGNVAVAEFKLEGTQSADFLGAINQEKHLDLDTAWRFTVEAGAITGIDAYWCQNQLYRRLAIKRQDHVTIV</sequence>
<dbReference type="EMBL" id="KC203606">
    <property type="protein sequence ID" value="AGV05233.1"/>
    <property type="molecule type" value="Genomic_DNA"/>
</dbReference>
<evidence type="ECO:0000259" key="2">
    <source>
        <dbReference type="Pfam" id="PF12680"/>
    </source>
</evidence>
<dbReference type="Gene3D" id="3.10.450.50">
    <property type="match status" value="1"/>
</dbReference>